<evidence type="ECO:0000256" key="4">
    <source>
        <dbReference type="ARBA" id="ARBA00024732"/>
    </source>
</evidence>
<reference evidence="10" key="1">
    <citation type="submission" date="2018-04" db="EMBL/GenBank/DDBJ databases">
        <title>Draft genome sequence of the Candidatus Spirobacillus cienkowskii, a pathogen of freshwater Daphnia species, reconstructed from hemolymph metagenomic reads.</title>
        <authorList>
            <person name="Bresciani L."/>
            <person name="Lemos L.N."/>
            <person name="Wale N."/>
            <person name="Lin J.Y."/>
            <person name="Fernandes G.R."/>
            <person name="Duffy M.A."/>
            <person name="Rodrigues J.M."/>
        </authorList>
    </citation>
    <scope>NUCLEOTIDE SEQUENCE [LARGE SCALE GENOMIC DNA]</scope>
    <source>
        <strain evidence="10">Binning01</strain>
    </source>
</reference>
<dbReference type="PANTHER" id="PTHR10993:SF7">
    <property type="entry name" value="LIPOYLTRANSFERASE 2, MITOCHONDRIAL-RELATED"/>
    <property type="match status" value="1"/>
</dbReference>
<comment type="catalytic activity">
    <reaction evidence="5">
        <text>octanoyl-[ACP] + L-lysyl-[protein] = N(6)-octanoyl-L-lysyl-[protein] + holo-[ACP] + H(+)</text>
        <dbReference type="Rhea" id="RHEA:17665"/>
        <dbReference type="Rhea" id="RHEA-COMP:9636"/>
        <dbReference type="Rhea" id="RHEA-COMP:9685"/>
        <dbReference type="Rhea" id="RHEA-COMP:9752"/>
        <dbReference type="Rhea" id="RHEA-COMP:9928"/>
        <dbReference type="ChEBI" id="CHEBI:15378"/>
        <dbReference type="ChEBI" id="CHEBI:29969"/>
        <dbReference type="ChEBI" id="CHEBI:64479"/>
        <dbReference type="ChEBI" id="CHEBI:78463"/>
        <dbReference type="ChEBI" id="CHEBI:78809"/>
        <dbReference type="EC" id="2.3.1.181"/>
    </reaction>
</comment>
<comment type="caution">
    <text evidence="10">The sequence shown here is derived from an EMBL/GenBank/DDBJ whole genome shotgun (WGS) entry which is preliminary data.</text>
</comment>
<evidence type="ECO:0000256" key="3">
    <source>
        <dbReference type="ARBA" id="ARBA00023315"/>
    </source>
</evidence>
<feature type="active site" description="Acyl-thioester intermediate" evidence="6">
    <location>
        <position position="188"/>
    </location>
</feature>
<dbReference type="EC" id="2.3.1.181" evidence="5"/>
<evidence type="ECO:0000313" key="11">
    <source>
        <dbReference type="Proteomes" id="UP000253934"/>
    </source>
</evidence>
<feature type="binding site" evidence="7">
    <location>
        <begin position="90"/>
        <end position="97"/>
    </location>
    <ligand>
        <name>substrate</name>
    </ligand>
</feature>
<evidence type="ECO:0000256" key="5">
    <source>
        <dbReference type="PIRNR" id="PIRNR016262"/>
    </source>
</evidence>
<dbReference type="InterPro" id="IPR045864">
    <property type="entry name" value="aa-tRNA-synth_II/BPL/LPL"/>
</dbReference>
<comment type="pathway">
    <text evidence="1 5">Protein modification; protein lipoylation via endogenous pathway; protein N(6)-(lipoyl)lysine from octanoyl-[acyl-carrier-protein]: step 1/2.</text>
</comment>
<evidence type="ECO:0000256" key="8">
    <source>
        <dbReference type="PIRSR" id="PIRSR016262-3"/>
    </source>
</evidence>
<organism evidence="10 11">
    <name type="scientific">Spirobacillus cienkowskii</name>
    <dbReference type="NCBI Taxonomy" id="495820"/>
    <lineage>
        <taxon>Bacteria</taxon>
        <taxon>Pseudomonadati</taxon>
        <taxon>Bdellovibrionota</taxon>
        <taxon>Oligoflexia</taxon>
        <taxon>Silvanigrellales</taxon>
        <taxon>Spirobacillus</taxon>
    </lineage>
</organism>
<feature type="domain" description="BPL/LPL catalytic" evidence="9">
    <location>
        <begin position="45"/>
        <end position="237"/>
    </location>
</feature>
<comment type="function">
    <text evidence="4 5">Catalyzes the transfer of endogenously produced octanoic acid from octanoyl-acyl-carrier-protein onto the lipoyl domains of lipoate-dependent enzymes. Lipoyl-ACP can also act as a substrate although octanoyl-ACP is likely to be the physiological substrate.</text>
</comment>
<dbReference type="EMBL" id="QOVW01000084">
    <property type="protein sequence ID" value="RDB35490.1"/>
    <property type="molecule type" value="Genomic_DNA"/>
</dbReference>
<evidence type="ECO:0000256" key="7">
    <source>
        <dbReference type="PIRSR" id="PIRSR016262-2"/>
    </source>
</evidence>
<keyword evidence="3 5" id="KW-0012">Acyltransferase</keyword>
<protein>
    <recommendedName>
        <fullName evidence="5">Octanoyltransferase</fullName>
        <ecNumber evidence="5">2.3.1.181</ecNumber>
    </recommendedName>
</protein>
<evidence type="ECO:0000256" key="6">
    <source>
        <dbReference type="PIRSR" id="PIRSR016262-1"/>
    </source>
</evidence>
<gene>
    <name evidence="10" type="primary">lipB</name>
    <name evidence="10" type="ORF">DCC88_09970</name>
</gene>
<evidence type="ECO:0000259" key="9">
    <source>
        <dbReference type="PROSITE" id="PS51733"/>
    </source>
</evidence>
<dbReference type="InterPro" id="IPR000544">
    <property type="entry name" value="Octanoyltransferase"/>
</dbReference>
<dbReference type="NCBIfam" id="TIGR00214">
    <property type="entry name" value="lipB"/>
    <property type="match status" value="1"/>
</dbReference>
<dbReference type="GO" id="GO:0033819">
    <property type="term" value="F:lipoyl(octanoyl) transferase activity"/>
    <property type="evidence" value="ECO:0007669"/>
    <property type="project" value="UniProtKB-EC"/>
</dbReference>
<proteinExistence type="inferred from homology"/>
<dbReference type="PANTHER" id="PTHR10993">
    <property type="entry name" value="OCTANOYLTRANSFERASE"/>
    <property type="match status" value="1"/>
</dbReference>
<dbReference type="AlphaFoldDB" id="A0A369KQ37"/>
<dbReference type="SUPFAM" id="SSF55681">
    <property type="entry name" value="Class II aaRS and biotin synthetases"/>
    <property type="match status" value="1"/>
</dbReference>
<dbReference type="CDD" id="cd16444">
    <property type="entry name" value="LipB"/>
    <property type="match status" value="1"/>
</dbReference>
<sequence length="239" mass="26445">MGNGLLICQSSRGDSIMEIKNLGLIPYGDCLGIMDFYHSEVVKSPNHPGLILVVQHPPTVTMGKRELLQDMLVSSEQLKTKGVDFFKIDRGGSVTVHEPGQLVIYPIFNLGKYKQTVRSYVNLLEDAMIEISAKYQVTATRSEVNPGVWCGHNKIGALGIRILNKVTKHGIAYNINNSLETFKHIVPCGLRNSGVTSLLAEVKAHTAKDENLQFNIDFDDVSFQLSGYIKDKLLLTINS</sequence>
<accession>A0A369KQ37</accession>
<evidence type="ECO:0000256" key="2">
    <source>
        <dbReference type="ARBA" id="ARBA00022679"/>
    </source>
</evidence>
<dbReference type="Pfam" id="PF21948">
    <property type="entry name" value="LplA-B_cat"/>
    <property type="match status" value="1"/>
</dbReference>
<name>A0A369KQ37_9BACT</name>
<feature type="site" description="Lowers pKa of active site Cys" evidence="8">
    <location>
        <position position="154"/>
    </location>
</feature>
<comment type="similarity">
    <text evidence="5">Belongs to the LipB family.</text>
</comment>
<feature type="binding site" evidence="7">
    <location>
        <begin position="157"/>
        <end position="159"/>
    </location>
    <ligand>
        <name>substrate</name>
    </ligand>
</feature>
<keyword evidence="2 5" id="KW-0808">Transferase</keyword>
<dbReference type="InterPro" id="IPR004143">
    <property type="entry name" value="BPL_LPL_catalytic"/>
</dbReference>
<feature type="binding site" evidence="7">
    <location>
        <begin position="170"/>
        <end position="172"/>
    </location>
    <ligand>
        <name>substrate</name>
    </ligand>
</feature>
<dbReference type="PIRSF" id="PIRSF016262">
    <property type="entry name" value="LPLase"/>
    <property type="match status" value="1"/>
</dbReference>
<dbReference type="Gene3D" id="3.30.930.10">
    <property type="entry name" value="Bira Bifunctional Protein, Domain 2"/>
    <property type="match status" value="1"/>
</dbReference>
<dbReference type="Proteomes" id="UP000253934">
    <property type="component" value="Unassembled WGS sequence"/>
</dbReference>
<evidence type="ECO:0000256" key="1">
    <source>
        <dbReference type="ARBA" id="ARBA00004821"/>
    </source>
</evidence>
<dbReference type="GO" id="GO:0009249">
    <property type="term" value="P:protein lipoylation"/>
    <property type="evidence" value="ECO:0007669"/>
    <property type="project" value="InterPro"/>
</dbReference>
<dbReference type="PROSITE" id="PS51733">
    <property type="entry name" value="BPL_LPL_CATALYTIC"/>
    <property type="match status" value="1"/>
</dbReference>
<dbReference type="UniPathway" id="UPA00538">
    <property type="reaction ID" value="UER00592"/>
</dbReference>
<evidence type="ECO:0000313" key="10">
    <source>
        <dbReference type="EMBL" id="RDB35490.1"/>
    </source>
</evidence>
<keyword evidence="11" id="KW-1185">Reference proteome</keyword>